<dbReference type="RefSeq" id="WP_345343504.1">
    <property type="nucleotide sequence ID" value="NZ_BAABFB010000029.1"/>
</dbReference>
<organism evidence="2 3">
    <name type="scientific">Rhodococcus olei</name>
    <dbReference type="NCBI Taxonomy" id="2161675"/>
    <lineage>
        <taxon>Bacteria</taxon>
        <taxon>Bacillati</taxon>
        <taxon>Actinomycetota</taxon>
        <taxon>Actinomycetes</taxon>
        <taxon>Mycobacteriales</taxon>
        <taxon>Nocardiaceae</taxon>
        <taxon>Rhodococcus</taxon>
    </lineage>
</organism>
<evidence type="ECO:0000259" key="1">
    <source>
        <dbReference type="Pfam" id="PF14530"/>
    </source>
</evidence>
<gene>
    <name evidence="2" type="ORF">GCM10023094_16530</name>
</gene>
<comment type="caution">
    <text evidence="2">The sequence shown here is derived from an EMBL/GenBank/DDBJ whole genome shotgun (WGS) entry which is preliminary data.</text>
</comment>
<dbReference type="CDD" id="cd00657">
    <property type="entry name" value="Ferritin_like"/>
    <property type="match status" value="1"/>
</dbReference>
<dbReference type="InterPro" id="IPR029447">
    <property type="entry name" value="DUF4439"/>
</dbReference>
<feature type="domain" description="DUF4439" evidence="1">
    <location>
        <begin position="23"/>
        <end position="157"/>
    </location>
</feature>
<keyword evidence="3" id="KW-1185">Reference proteome</keyword>
<evidence type="ECO:0000313" key="3">
    <source>
        <dbReference type="Proteomes" id="UP001501183"/>
    </source>
</evidence>
<dbReference type="Proteomes" id="UP001501183">
    <property type="component" value="Unassembled WGS sequence"/>
</dbReference>
<reference evidence="3" key="1">
    <citation type="journal article" date="2019" name="Int. J. Syst. Evol. Microbiol.">
        <title>The Global Catalogue of Microorganisms (GCM) 10K type strain sequencing project: providing services to taxonomists for standard genome sequencing and annotation.</title>
        <authorList>
            <consortium name="The Broad Institute Genomics Platform"/>
            <consortium name="The Broad Institute Genome Sequencing Center for Infectious Disease"/>
            <person name="Wu L."/>
            <person name="Ma J."/>
        </authorList>
    </citation>
    <scope>NUCLEOTIDE SEQUENCE [LARGE SCALE GENOMIC DNA]</scope>
    <source>
        <strain evidence="3">JCM 32206</strain>
    </source>
</reference>
<evidence type="ECO:0000313" key="2">
    <source>
        <dbReference type="EMBL" id="GAA4476496.1"/>
    </source>
</evidence>
<dbReference type="EMBL" id="BAABFB010000029">
    <property type="protein sequence ID" value="GAA4476496.1"/>
    <property type="molecule type" value="Genomic_DNA"/>
</dbReference>
<dbReference type="InterPro" id="IPR009078">
    <property type="entry name" value="Ferritin-like_SF"/>
</dbReference>
<dbReference type="Pfam" id="PF14530">
    <property type="entry name" value="DUF4439"/>
    <property type="match status" value="1"/>
</dbReference>
<dbReference type="InterPro" id="IPR012347">
    <property type="entry name" value="Ferritin-like"/>
</dbReference>
<dbReference type="Gene3D" id="1.20.1260.10">
    <property type="match status" value="1"/>
</dbReference>
<accession>A0ABP8P0P2</accession>
<sequence>MTTSPTAPPASGSSTTLGSEQQALVDALRAEHAAVFAYGIVAAFSNPARSAQIAADTAAHRARRDATIDALSAASVTPPGAEAGYTIPFPVTDPTTAIQLAVQVESDTSVAWRSVIERARSEATRAAAVDALTESTLRAANWRAVLGAASPTVAFPGQ</sequence>
<proteinExistence type="predicted"/>
<protein>
    <submittedName>
        <fullName evidence="2">Ferritin-like domain-containing protein</fullName>
    </submittedName>
</protein>
<name>A0ABP8P0P2_9NOCA</name>
<dbReference type="SUPFAM" id="SSF47240">
    <property type="entry name" value="Ferritin-like"/>
    <property type="match status" value="1"/>
</dbReference>